<keyword evidence="4" id="KW-0804">Transcription</keyword>
<keyword evidence="5" id="KW-0539">Nucleus</keyword>
<evidence type="ECO:0000313" key="8">
    <source>
        <dbReference type="Proteomes" id="UP000215914"/>
    </source>
</evidence>
<evidence type="ECO:0000256" key="5">
    <source>
        <dbReference type="ARBA" id="ARBA00023242"/>
    </source>
</evidence>
<reference evidence="7" key="1">
    <citation type="journal article" date="2017" name="Nature">
        <title>The sunflower genome provides insights into oil metabolism, flowering and Asterid evolution.</title>
        <authorList>
            <person name="Badouin H."/>
            <person name="Gouzy J."/>
            <person name="Grassa C.J."/>
            <person name="Murat F."/>
            <person name="Staton S.E."/>
            <person name="Cottret L."/>
            <person name="Lelandais-Briere C."/>
            <person name="Owens G.L."/>
            <person name="Carrere S."/>
            <person name="Mayjonade B."/>
            <person name="Legrand L."/>
            <person name="Gill N."/>
            <person name="Kane N.C."/>
            <person name="Bowers J.E."/>
            <person name="Hubner S."/>
            <person name="Bellec A."/>
            <person name="Berard A."/>
            <person name="Berges H."/>
            <person name="Blanchet N."/>
            <person name="Boniface M.C."/>
            <person name="Brunel D."/>
            <person name="Catrice O."/>
            <person name="Chaidir N."/>
            <person name="Claudel C."/>
            <person name="Donnadieu C."/>
            <person name="Faraut T."/>
            <person name="Fievet G."/>
            <person name="Helmstetter N."/>
            <person name="King M."/>
            <person name="Knapp S.J."/>
            <person name="Lai Z."/>
            <person name="Le Paslier M.C."/>
            <person name="Lippi Y."/>
            <person name="Lorenzon L."/>
            <person name="Mandel J.R."/>
            <person name="Marage G."/>
            <person name="Marchand G."/>
            <person name="Marquand E."/>
            <person name="Bret-Mestries E."/>
            <person name="Morien E."/>
            <person name="Nambeesan S."/>
            <person name="Nguyen T."/>
            <person name="Pegot-Espagnet P."/>
            <person name="Pouilly N."/>
            <person name="Raftis F."/>
            <person name="Sallet E."/>
            <person name="Schiex T."/>
            <person name="Thomas J."/>
            <person name="Vandecasteele C."/>
            <person name="Vares D."/>
            <person name="Vear F."/>
            <person name="Vautrin S."/>
            <person name="Crespi M."/>
            <person name="Mangin B."/>
            <person name="Burke J.M."/>
            <person name="Salse J."/>
            <person name="Munos S."/>
            <person name="Vincourt P."/>
            <person name="Rieseberg L.H."/>
            <person name="Langlade N.B."/>
        </authorList>
    </citation>
    <scope>NUCLEOTIDE SEQUENCE</scope>
    <source>
        <tissue evidence="7">Leaves</tissue>
    </source>
</reference>
<keyword evidence="6" id="KW-1133">Transmembrane helix</keyword>
<organism evidence="7 8">
    <name type="scientific">Helianthus annuus</name>
    <name type="common">Common sunflower</name>
    <dbReference type="NCBI Taxonomy" id="4232"/>
    <lineage>
        <taxon>Eukaryota</taxon>
        <taxon>Viridiplantae</taxon>
        <taxon>Streptophyta</taxon>
        <taxon>Embryophyta</taxon>
        <taxon>Tracheophyta</taxon>
        <taxon>Spermatophyta</taxon>
        <taxon>Magnoliopsida</taxon>
        <taxon>eudicotyledons</taxon>
        <taxon>Gunneridae</taxon>
        <taxon>Pentapetalae</taxon>
        <taxon>asterids</taxon>
        <taxon>campanulids</taxon>
        <taxon>Asterales</taxon>
        <taxon>Asteraceae</taxon>
        <taxon>Asteroideae</taxon>
        <taxon>Heliantheae alliance</taxon>
        <taxon>Heliantheae</taxon>
        <taxon>Helianthus</taxon>
    </lineage>
</organism>
<keyword evidence="8" id="KW-1185">Reference proteome</keyword>
<evidence type="ECO:0000256" key="1">
    <source>
        <dbReference type="ARBA" id="ARBA00004123"/>
    </source>
</evidence>
<gene>
    <name evidence="7" type="ORF">HanXRQr2_Chr04g0149291</name>
</gene>
<name>A0A9K3J5N5_HELAN</name>
<accession>A0A9K3J5N5</accession>
<evidence type="ECO:0000313" key="7">
    <source>
        <dbReference type="EMBL" id="KAF5808767.1"/>
    </source>
</evidence>
<protein>
    <submittedName>
        <fullName evidence="7">Transcription factor B3-Domain family</fullName>
    </submittedName>
</protein>
<comment type="subcellular location">
    <subcellularLocation>
        <location evidence="1">Nucleus</location>
    </subcellularLocation>
</comment>
<dbReference type="GO" id="GO:0005634">
    <property type="term" value="C:nucleus"/>
    <property type="evidence" value="ECO:0007669"/>
    <property type="project" value="UniProtKB-SubCell"/>
</dbReference>
<feature type="transmembrane region" description="Helical" evidence="6">
    <location>
        <begin position="6"/>
        <end position="25"/>
    </location>
</feature>
<dbReference type="AlphaFoldDB" id="A0A9K3J5N5"/>
<evidence type="ECO:0000256" key="2">
    <source>
        <dbReference type="ARBA" id="ARBA00023015"/>
    </source>
</evidence>
<reference evidence="7" key="2">
    <citation type="submission" date="2020-06" db="EMBL/GenBank/DDBJ databases">
        <title>Helianthus annuus Genome sequencing and assembly Release 2.</title>
        <authorList>
            <person name="Gouzy J."/>
            <person name="Langlade N."/>
            <person name="Munos S."/>
        </authorList>
    </citation>
    <scope>NUCLEOTIDE SEQUENCE</scope>
    <source>
        <tissue evidence="7">Leaves</tissue>
    </source>
</reference>
<evidence type="ECO:0000256" key="4">
    <source>
        <dbReference type="ARBA" id="ARBA00023163"/>
    </source>
</evidence>
<dbReference type="InterPro" id="IPR015300">
    <property type="entry name" value="DNA-bd_pseudobarrel_sf"/>
</dbReference>
<dbReference type="EMBL" id="MNCJ02000319">
    <property type="protein sequence ID" value="KAF5808767.1"/>
    <property type="molecule type" value="Genomic_DNA"/>
</dbReference>
<keyword evidence="6" id="KW-0812">Transmembrane</keyword>
<keyword evidence="2" id="KW-0805">Transcription regulation</keyword>
<sequence>MLKKELLGIVLVTFNFQILSLFLMYDTDDYKFDRHIAALIEMEDAKKLFNDGWNTKNDALKETPSATSQCHLDMKGKSKVVCGDEAVSPKFDMDLDNFLIPKNKFRVHELSKNSHISYRKRSNISRKNDLSLSVDNLRDVTFQNLRSELTNMNTRAEKSDDGYRYGFTKWSAFLKSNHIRFGATLFFKYVKSSNLLMLTKVVH</sequence>
<evidence type="ECO:0000256" key="6">
    <source>
        <dbReference type="SAM" id="Phobius"/>
    </source>
</evidence>
<keyword evidence="6" id="KW-0472">Membrane</keyword>
<dbReference type="GO" id="GO:0003677">
    <property type="term" value="F:DNA binding"/>
    <property type="evidence" value="ECO:0007669"/>
    <property type="project" value="UniProtKB-KW"/>
</dbReference>
<dbReference type="Gramene" id="mRNA:HanXRQr2_Chr04g0149291">
    <property type="protein sequence ID" value="mRNA:HanXRQr2_Chr04g0149291"/>
    <property type="gene ID" value="HanXRQr2_Chr04g0149291"/>
</dbReference>
<comment type="caution">
    <text evidence="7">The sequence shown here is derived from an EMBL/GenBank/DDBJ whole genome shotgun (WGS) entry which is preliminary data.</text>
</comment>
<proteinExistence type="predicted"/>
<keyword evidence="3" id="KW-0238">DNA-binding</keyword>
<dbReference type="SUPFAM" id="SSF101936">
    <property type="entry name" value="DNA-binding pseudobarrel domain"/>
    <property type="match status" value="1"/>
</dbReference>
<dbReference type="Proteomes" id="UP000215914">
    <property type="component" value="Unassembled WGS sequence"/>
</dbReference>
<evidence type="ECO:0000256" key="3">
    <source>
        <dbReference type="ARBA" id="ARBA00023125"/>
    </source>
</evidence>